<reference evidence="2" key="1">
    <citation type="journal article" date="2019" name="Int. J. Syst. Evol. Microbiol.">
        <title>The Global Catalogue of Microorganisms (GCM) 10K type strain sequencing project: providing services to taxonomists for standard genome sequencing and annotation.</title>
        <authorList>
            <consortium name="The Broad Institute Genomics Platform"/>
            <consortium name="The Broad Institute Genome Sequencing Center for Infectious Disease"/>
            <person name="Wu L."/>
            <person name="Ma J."/>
        </authorList>
    </citation>
    <scope>NUCLEOTIDE SEQUENCE [LARGE SCALE GENOMIC DNA]</scope>
    <source>
        <strain evidence="2">TISTR 1827</strain>
    </source>
</reference>
<dbReference type="SUPFAM" id="SSF53795">
    <property type="entry name" value="PEP carboxykinase-like"/>
    <property type="match status" value="1"/>
</dbReference>
<dbReference type="Gene3D" id="3.40.50.300">
    <property type="entry name" value="P-loop containing nucleotide triphosphate hydrolases"/>
    <property type="match status" value="1"/>
</dbReference>
<sequence>MYYYRLFGLNVRSGIALPEGFELQNTNAPIDVDIELNHRSCEFEASGEPAGFEAADGEMRFRVPETALYRIAGGSRVEVTPWPGAEEARIRLYLLGSCMGALLMQRGILPLHGSAVVIEGKAYAIVGQSGAGKSTLAAAFASAGYPLVTDDVIAVSVSHAQEASKVYPSYPQQKLWEESIEQLGLASGEYLSVYQRVNKYAVPVRSRFHLEPLPLAGVIELSEFSEPEPEIRSCTALEALHVLNVHTYRNSLVPLLQLNEWHFQSIARLASQLPVYQLRRPANGFTAFSLVNQIVSLSLGR</sequence>
<gene>
    <name evidence="1" type="ORF">ACFSW5_14360</name>
</gene>
<protein>
    <submittedName>
        <fullName evidence="1">Aldolase</fullName>
    </submittedName>
</protein>
<keyword evidence="2" id="KW-1185">Reference proteome</keyword>
<evidence type="ECO:0000313" key="1">
    <source>
        <dbReference type="EMBL" id="MFD2661434.1"/>
    </source>
</evidence>
<organism evidence="1 2">
    <name type="scientific">Paenibacillus thailandensis</name>
    <dbReference type="NCBI Taxonomy" id="393250"/>
    <lineage>
        <taxon>Bacteria</taxon>
        <taxon>Bacillati</taxon>
        <taxon>Bacillota</taxon>
        <taxon>Bacilli</taxon>
        <taxon>Bacillales</taxon>
        <taxon>Paenibacillaceae</taxon>
        <taxon>Paenibacillus</taxon>
    </lineage>
</organism>
<accession>A0ABW5QYA8</accession>
<proteinExistence type="predicted"/>
<dbReference type="EMBL" id="JBHUMY010000013">
    <property type="protein sequence ID" value="MFD2661434.1"/>
    <property type="molecule type" value="Genomic_DNA"/>
</dbReference>
<name>A0ABW5QYA8_9BACL</name>
<evidence type="ECO:0000313" key="2">
    <source>
        <dbReference type="Proteomes" id="UP001597493"/>
    </source>
</evidence>
<dbReference type="InterPro" id="IPR027417">
    <property type="entry name" value="P-loop_NTPase"/>
</dbReference>
<dbReference type="RefSeq" id="WP_379274264.1">
    <property type="nucleotide sequence ID" value="NZ_JBHUGT010000049.1"/>
</dbReference>
<comment type="caution">
    <text evidence="1">The sequence shown here is derived from an EMBL/GenBank/DDBJ whole genome shotgun (WGS) entry which is preliminary data.</text>
</comment>
<dbReference type="Proteomes" id="UP001597493">
    <property type="component" value="Unassembled WGS sequence"/>
</dbReference>